<evidence type="ECO:0000313" key="6">
    <source>
        <dbReference type="Proteomes" id="UP001489004"/>
    </source>
</evidence>
<gene>
    <name evidence="5" type="ORF">WJX72_002320</name>
</gene>
<dbReference type="InterPro" id="IPR005570">
    <property type="entry name" value="RPABC3"/>
</dbReference>
<reference evidence="5 6" key="1">
    <citation type="journal article" date="2024" name="Nat. Commun.">
        <title>Phylogenomics reveals the evolutionary origins of lichenization in chlorophyte algae.</title>
        <authorList>
            <person name="Puginier C."/>
            <person name="Libourel C."/>
            <person name="Otte J."/>
            <person name="Skaloud P."/>
            <person name="Haon M."/>
            <person name="Grisel S."/>
            <person name="Petersen M."/>
            <person name="Berrin J.G."/>
            <person name="Delaux P.M."/>
            <person name="Dal Grande F."/>
            <person name="Keller J."/>
        </authorList>
    </citation>
    <scope>NUCLEOTIDE SEQUENCE [LARGE SCALE GENOMIC DNA]</scope>
    <source>
        <strain evidence="5 6">SAG 2043</strain>
    </source>
</reference>
<proteinExistence type="inferred from homology"/>
<evidence type="ECO:0000313" key="5">
    <source>
        <dbReference type="EMBL" id="KAK9819784.1"/>
    </source>
</evidence>
<evidence type="ECO:0000256" key="2">
    <source>
        <dbReference type="ARBA" id="ARBA00008912"/>
    </source>
</evidence>
<comment type="subcellular location">
    <subcellularLocation>
        <location evidence="1">Nucleus</location>
    </subcellularLocation>
</comment>
<dbReference type="PANTHER" id="PTHR10917:SF0">
    <property type="entry name" value="DNA-DIRECTED RNA POLYMERASES I, II, AND III SUBUNIT RPABC3"/>
    <property type="match status" value="1"/>
</dbReference>
<dbReference type="SUPFAM" id="SSF50249">
    <property type="entry name" value="Nucleic acid-binding proteins"/>
    <property type="match status" value="1"/>
</dbReference>
<keyword evidence="3 4" id="KW-0539">Nucleus</keyword>
<comment type="caution">
    <text evidence="5">The sequence shown here is derived from an EMBL/GenBank/DDBJ whole genome shotgun (WGS) entry which is preliminary data.</text>
</comment>
<dbReference type="Gene3D" id="2.40.50.140">
    <property type="entry name" value="Nucleic acid-binding proteins"/>
    <property type="match status" value="1"/>
</dbReference>
<dbReference type="GO" id="GO:0005736">
    <property type="term" value="C:RNA polymerase I complex"/>
    <property type="evidence" value="ECO:0007669"/>
    <property type="project" value="TreeGrafter"/>
</dbReference>
<dbReference type="GO" id="GO:0006351">
    <property type="term" value="P:DNA-templated transcription"/>
    <property type="evidence" value="ECO:0007669"/>
    <property type="project" value="UniProtKB-UniRule"/>
</dbReference>
<evidence type="ECO:0000256" key="1">
    <source>
        <dbReference type="ARBA" id="ARBA00004123"/>
    </source>
</evidence>
<sequence>MARMLFEDIFEVLEKDPDGKKFDKVSRLRCRSDLYEMDLTLDVNSDLYPKEVGEKFSLALSKTLNLDGSEMEGHFTASLHSGKPSLLDKYDYVMHGKIFKFKDNTAGGHVRLEVFISFGGLLMQLIGDAKKLSQLENDMDVFLLMRSV</sequence>
<dbReference type="PANTHER" id="PTHR10917">
    <property type="entry name" value="DNA-DIRECTED RNA POLYMERASES I, II, AND III SUBUNIT RPABC3"/>
    <property type="match status" value="1"/>
</dbReference>
<organism evidence="5 6">
    <name type="scientific">[Myrmecia] bisecta</name>
    <dbReference type="NCBI Taxonomy" id="41462"/>
    <lineage>
        <taxon>Eukaryota</taxon>
        <taxon>Viridiplantae</taxon>
        <taxon>Chlorophyta</taxon>
        <taxon>core chlorophytes</taxon>
        <taxon>Trebouxiophyceae</taxon>
        <taxon>Trebouxiales</taxon>
        <taxon>Trebouxiaceae</taxon>
        <taxon>Myrmecia</taxon>
    </lineage>
</organism>
<dbReference type="SMART" id="SM00658">
    <property type="entry name" value="RPOL8c"/>
    <property type="match status" value="1"/>
</dbReference>
<evidence type="ECO:0000256" key="3">
    <source>
        <dbReference type="ARBA" id="ARBA00023242"/>
    </source>
</evidence>
<comment type="similarity">
    <text evidence="2 4">Belongs to the eukaryotic RPB8 RNA polymerase subunit family.</text>
</comment>
<dbReference type="GO" id="GO:0005666">
    <property type="term" value="C:RNA polymerase III complex"/>
    <property type="evidence" value="ECO:0007669"/>
    <property type="project" value="TreeGrafter"/>
</dbReference>
<accession>A0AAW1QEG8</accession>
<dbReference type="Pfam" id="PF03870">
    <property type="entry name" value="RNA_pol_Rpb8"/>
    <property type="match status" value="1"/>
</dbReference>
<keyword evidence="6" id="KW-1185">Reference proteome</keyword>
<dbReference type="GO" id="GO:0003899">
    <property type="term" value="F:DNA-directed RNA polymerase activity"/>
    <property type="evidence" value="ECO:0007669"/>
    <property type="project" value="UniProtKB-UniRule"/>
</dbReference>
<dbReference type="EMBL" id="JALJOR010000003">
    <property type="protein sequence ID" value="KAK9819784.1"/>
    <property type="molecule type" value="Genomic_DNA"/>
</dbReference>
<dbReference type="GO" id="GO:0005665">
    <property type="term" value="C:RNA polymerase II, core complex"/>
    <property type="evidence" value="ECO:0007669"/>
    <property type="project" value="UniProtKB-UniRule"/>
</dbReference>
<dbReference type="Proteomes" id="UP001489004">
    <property type="component" value="Unassembled WGS sequence"/>
</dbReference>
<protein>
    <recommendedName>
        <fullName evidence="7">DNA-directed RNA polymerases I, II, and III subunit RPABC3</fullName>
    </recommendedName>
</protein>
<evidence type="ECO:0000256" key="4">
    <source>
        <dbReference type="PIRNR" id="PIRNR000779"/>
    </source>
</evidence>
<evidence type="ECO:0008006" key="7">
    <source>
        <dbReference type="Google" id="ProtNLM"/>
    </source>
</evidence>
<dbReference type="PIRSF" id="PIRSF000779">
    <property type="entry name" value="RNA_pol_Rpb8"/>
    <property type="match status" value="1"/>
</dbReference>
<name>A0AAW1QEG8_9CHLO</name>
<dbReference type="AlphaFoldDB" id="A0AAW1QEG8"/>
<dbReference type="InterPro" id="IPR012340">
    <property type="entry name" value="NA-bd_OB-fold"/>
</dbReference>